<dbReference type="EMBL" id="PCWQ01000023">
    <property type="protein sequence ID" value="PIR06070.1"/>
    <property type="molecule type" value="Genomic_DNA"/>
</dbReference>
<proteinExistence type="predicted"/>
<gene>
    <name evidence="2" type="ORF">COV55_05065</name>
</gene>
<organism evidence="2 3">
    <name type="scientific">Candidatus Komeilibacteria bacterium CG11_big_fil_rev_8_21_14_0_20_36_20</name>
    <dbReference type="NCBI Taxonomy" id="1974477"/>
    <lineage>
        <taxon>Bacteria</taxon>
        <taxon>Candidatus Komeiliibacteriota</taxon>
    </lineage>
</organism>
<keyword evidence="1" id="KW-0812">Transmembrane</keyword>
<evidence type="ECO:0000313" key="3">
    <source>
        <dbReference type="Proteomes" id="UP000230564"/>
    </source>
</evidence>
<keyword evidence="1" id="KW-0472">Membrane</keyword>
<keyword evidence="1" id="KW-1133">Transmembrane helix</keyword>
<feature type="transmembrane region" description="Helical" evidence="1">
    <location>
        <begin position="6"/>
        <end position="24"/>
    </location>
</feature>
<dbReference type="Proteomes" id="UP000230564">
    <property type="component" value="Unassembled WGS sequence"/>
</dbReference>
<name>A0A2H0NAZ8_9BACT</name>
<reference evidence="2 3" key="1">
    <citation type="submission" date="2017-09" db="EMBL/GenBank/DDBJ databases">
        <title>Depth-based differentiation of microbial function through sediment-hosted aquifers and enrichment of novel symbionts in the deep terrestrial subsurface.</title>
        <authorList>
            <person name="Probst A.J."/>
            <person name="Ladd B."/>
            <person name="Jarett J.K."/>
            <person name="Geller-Mcgrath D.E."/>
            <person name="Sieber C.M."/>
            <person name="Emerson J.B."/>
            <person name="Anantharaman K."/>
            <person name="Thomas B.C."/>
            <person name="Malmstrom R."/>
            <person name="Stieglmeier M."/>
            <person name="Klingl A."/>
            <person name="Woyke T."/>
            <person name="Ryan C.M."/>
            <person name="Banfield J.F."/>
        </authorList>
    </citation>
    <scope>NUCLEOTIDE SEQUENCE [LARGE SCALE GENOMIC DNA]</scope>
    <source>
        <strain evidence="2">CG11_big_fil_rev_8_21_14_0_20_36_20</strain>
    </source>
</reference>
<comment type="caution">
    <text evidence="2">The sequence shown here is derived from an EMBL/GenBank/DDBJ whole genome shotgun (WGS) entry which is preliminary data.</text>
</comment>
<dbReference type="AlphaFoldDB" id="A0A2H0NAZ8"/>
<accession>A0A2H0NAZ8</accession>
<evidence type="ECO:0000313" key="2">
    <source>
        <dbReference type="EMBL" id="PIR06070.1"/>
    </source>
</evidence>
<protein>
    <submittedName>
        <fullName evidence="2">Uncharacterized protein</fullName>
    </submittedName>
</protein>
<sequence>MSNQKIILIIVLAIAIAAGYYFYLSQKPEEKVTLNNYKTFVSQNKKLTFSYRDDWKCQEVVYDMRVDCYPLTRIEEEYDAGLDQPIVYYPDISLYDENELCSLIVDQESLLQAAKEPLIYNEYSGNSYGFFYKKFNNCLTKIVTLPYIDTLEKLEDIIK</sequence>
<evidence type="ECO:0000256" key="1">
    <source>
        <dbReference type="SAM" id="Phobius"/>
    </source>
</evidence>